<protein>
    <submittedName>
        <fullName evidence="2">Uncharacterized protein</fullName>
    </submittedName>
</protein>
<evidence type="ECO:0000256" key="1">
    <source>
        <dbReference type="SAM" id="MobiDB-lite"/>
    </source>
</evidence>
<dbReference type="AlphaFoldDB" id="A0A9D4VI78"/>
<keyword evidence="3" id="KW-1185">Reference proteome</keyword>
<dbReference type="EMBL" id="JAMSHJ010000007">
    <property type="protein sequence ID" value="KAI5383807.1"/>
    <property type="molecule type" value="Genomic_DNA"/>
</dbReference>
<evidence type="ECO:0000313" key="2">
    <source>
        <dbReference type="EMBL" id="KAI5383807.1"/>
    </source>
</evidence>
<name>A0A9D4VI78_PEA</name>
<organism evidence="2 3">
    <name type="scientific">Pisum sativum</name>
    <name type="common">Garden pea</name>
    <name type="synonym">Lathyrus oleraceus</name>
    <dbReference type="NCBI Taxonomy" id="3888"/>
    <lineage>
        <taxon>Eukaryota</taxon>
        <taxon>Viridiplantae</taxon>
        <taxon>Streptophyta</taxon>
        <taxon>Embryophyta</taxon>
        <taxon>Tracheophyta</taxon>
        <taxon>Spermatophyta</taxon>
        <taxon>Magnoliopsida</taxon>
        <taxon>eudicotyledons</taxon>
        <taxon>Gunneridae</taxon>
        <taxon>Pentapetalae</taxon>
        <taxon>rosids</taxon>
        <taxon>fabids</taxon>
        <taxon>Fabales</taxon>
        <taxon>Fabaceae</taxon>
        <taxon>Papilionoideae</taxon>
        <taxon>50 kb inversion clade</taxon>
        <taxon>NPAAA clade</taxon>
        <taxon>Hologalegina</taxon>
        <taxon>IRL clade</taxon>
        <taxon>Fabeae</taxon>
        <taxon>Lathyrus</taxon>
    </lineage>
</organism>
<feature type="compositionally biased region" description="Acidic residues" evidence="1">
    <location>
        <begin position="333"/>
        <end position="343"/>
    </location>
</feature>
<comment type="caution">
    <text evidence="2">The sequence shown here is derived from an EMBL/GenBank/DDBJ whole genome shotgun (WGS) entry which is preliminary data.</text>
</comment>
<feature type="compositionally biased region" description="Basic and acidic residues" evidence="1">
    <location>
        <begin position="24"/>
        <end position="46"/>
    </location>
</feature>
<dbReference type="Proteomes" id="UP001058974">
    <property type="component" value="Chromosome 7"/>
</dbReference>
<dbReference type="SUPFAM" id="SSF53098">
    <property type="entry name" value="Ribonuclease H-like"/>
    <property type="match status" value="1"/>
</dbReference>
<dbReference type="Gramene" id="Psat07G0096300-T1">
    <property type="protein sequence ID" value="KAI5383807.1"/>
    <property type="gene ID" value="KIW84_070963"/>
</dbReference>
<feature type="region of interest" description="Disordered" evidence="1">
    <location>
        <begin position="323"/>
        <end position="404"/>
    </location>
</feature>
<accession>A0A9D4VI78</accession>
<gene>
    <name evidence="2" type="ORF">KIW84_070963</name>
</gene>
<sequence length="520" mass="59571">MKGQVTACGRVTTMVRENMMKLLLDSKAKGNDSKRRKEEFEERLRGDDEDADEDMNTRIDDQLRYATQESLRSHREWENMQQFRRETRASENAYEHGGSSRVSVSVSGAERPEEISFSLRYTNIDLVRSQSMKQPRVGKGFLKTWRGCGRDIVRPGVTRFATQFLQFQAIVRQKEGLENMFNSEEFRKTKYGKENKGLGYEARKIVISRDFWSKANDILKVFEPIVKVLRLVGGDEKPTMGFIYEAIDRSKQAIQQNSRYHSKYNDIIEKRWKFMHSDLHSAETFNGTTNVIMKIKRNMDDQIKVLHQLTLFREKSETFGTPLAQKSWSKMDADDENVDDNSETNESGGGLSPPSSNSGDGGGNEVDNEGESEGGSGGGDDEGEDDELDPYHETPLNYRRHRNLTDMDHSDNLLIETRGNVSQSGRKGKRKQNVPLEYSSSSSIAHSFSDFRIGDSAQSSQQSYPPVYQYSYFNPYNQYPSDQAPQYYQQSTNYHNHYHQQSSDDFFGYVFGQGATQDDS</sequence>
<feature type="region of interest" description="Disordered" evidence="1">
    <location>
        <begin position="416"/>
        <end position="442"/>
    </location>
</feature>
<evidence type="ECO:0000313" key="3">
    <source>
        <dbReference type="Proteomes" id="UP001058974"/>
    </source>
</evidence>
<feature type="compositionally biased region" description="Low complexity" evidence="1">
    <location>
        <begin position="97"/>
        <end position="107"/>
    </location>
</feature>
<proteinExistence type="predicted"/>
<feature type="region of interest" description="Disordered" evidence="1">
    <location>
        <begin position="88"/>
        <end position="107"/>
    </location>
</feature>
<reference evidence="2 3" key="1">
    <citation type="journal article" date="2022" name="Nat. Genet.">
        <title>Improved pea reference genome and pan-genome highlight genomic features and evolutionary characteristics.</title>
        <authorList>
            <person name="Yang T."/>
            <person name="Liu R."/>
            <person name="Luo Y."/>
            <person name="Hu S."/>
            <person name="Wang D."/>
            <person name="Wang C."/>
            <person name="Pandey M.K."/>
            <person name="Ge S."/>
            <person name="Xu Q."/>
            <person name="Li N."/>
            <person name="Li G."/>
            <person name="Huang Y."/>
            <person name="Saxena R.K."/>
            <person name="Ji Y."/>
            <person name="Li M."/>
            <person name="Yan X."/>
            <person name="He Y."/>
            <person name="Liu Y."/>
            <person name="Wang X."/>
            <person name="Xiang C."/>
            <person name="Varshney R.K."/>
            <person name="Ding H."/>
            <person name="Gao S."/>
            <person name="Zong X."/>
        </authorList>
    </citation>
    <scope>NUCLEOTIDE SEQUENCE [LARGE SCALE GENOMIC DNA]</scope>
    <source>
        <strain evidence="2 3">cv. Zhongwan 6</strain>
    </source>
</reference>
<dbReference type="InterPro" id="IPR012337">
    <property type="entry name" value="RNaseH-like_sf"/>
</dbReference>
<feature type="region of interest" description="Disordered" evidence="1">
    <location>
        <begin position="24"/>
        <end position="58"/>
    </location>
</feature>
<feature type="compositionally biased region" description="Acidic residues" evidence="1">
    <location>
        <begin position="379"/>
        <end position="388"/>
    </location>
</feature>